<dbReference type="OrthoDB" id="9994280at2759"/>
<sequence length="653" mass="73638">MTFIDLHFSLRKSMLVCKRLRTRKGKRIVNDIINKLPIELHIPGYQYCGPNTKLARRLARGDPGLNQLDKASRHTADKILEDKALHRASAKDASVGEKAAAWSVSNLMKMEKASFHCLLATADTSVSPVEVTPPVVPMPLHTSLVVLVIMETERATSKIPQSLDRDASEPAVALSDACARVSLPCTVNEAGFIVVAACVMTFEARDSAAKVVPARFRFNQSSTLKYARCQRPRRSTSSQTTKWDHQLGLFRINKTPSPNAHDISRKALTAEFVKFSRNLGEKGVPEHPIKKSPSAPSLVMKKSPSRRKTSKFAGCALLNPELLQRHAVSVDNPGYSPPRVSGESLDKKTNGSQVSMAMDLYIPNKGPITLKIKDRSDTARRHQLHRQGKIDDIEDEEAKKVTSRRKPYSDSIGCPTGASSRYATDFVPQKRASIDLRLMDDFGAVAIASHGSSPRDFRNTSSSNIRNMSVDRSSSRKTSLEFRKSPDFRRADYRYFDDIEVRSRTNISDSRRHRQKLNHSKSDDNRRRSFDRHRKDFQETSRHSLTTPVLVEGCGPEYELKYFTSLSFETEDRISRIADVNHVVEIKETKIQDYDSPEEPIDGDALLEEPELENINDTKMFPKNENEKRPTRSNEKDKEKDNNFSDVLMNVDK</sequence>
<feature type="region of interest" description="Disordered" evidence="1">
    <location>
        <begin position="449"/>
        <end position="481"/>
    </location>
</feature>
<dbReference type="AlphaFoldDB" id="A0A9R1U978"/>
<evidence type="ECO:0000256" key="1">
    <source>
        <dbReference type="SAM" id="MobiDB-lite"/>
    </source>
</evidence>
<protein>
    <submittedName>
        <fullName evidence="3">Uncharacterized protein</fullName>
    </submittedName>
</protein>
<dbReference type="Proteomes" id="UP000694866">
    <property type="component" value="Unplaced"/>
</dbReference>
<keyword evidence="2" id="KW-1185">Reference proteome</keyword>
<dbReference type="GeneID" id="105272543"/>
<dbReference type="KEGG" id="fas:105272543"/>
<accession>A0A9R1U978</accession>
<evidence type="ECO:0000313" key="3">
    <source>
        <dbReference type="RefSeq" id="XP_011313019.1"/>
    </source>
</evidence>
<feature type="region of interest" description="Disordered" evidence="1">
    <location>
        <begin position="282"/>
        <end position="306"/>
    </location>
</feature>
<gene>
    <name evidence="3" type="primary">LOC105272543</name>
</gene>
<feature type="compositionally biased region" description="Polar residues" evidence="1">
    <location>
        <begin position="459"/>
        <end position="472"/>
    </location>
</feature>
<organism evidence="2 3">
    <name type="scientific">Fopius arisanus</name>
    <dbReference type="NCBI Taxonomy" id="64838"/>
    <lineage>
        <taxon>Eukaryota</taxon>
        <taxon>Metazoa</taxon>
        <taxon>Ecdysozoa</taxon>
        <taxon>Arthropoda</taxon>
        <taxon>Hexapoda</taxon>
        <taxon>Insecta</taxon>
        <taxon>Pterygota</taxon>
        <taxon>Neoptera</taxon>
        <taxon>Endopterygota</taxon>
        <taxon>Hymenoptera</taxon>
        <taxon>Apocrita</taxon>
        <taxon>Ichneumonoidea</taxon>
        <taxon>Braconidae</taxon>
        <taxon>Opiinae</taxon>
        <taxon>Fopius</taxon>
    </lineage>
</organism>
<evidence type="ECO:0000313" key="2">
    <source>
        <dbReference type="Proteomes" id="UP000694866"/>
    </source>
</evidence>
<feature type="region of interest" description="Disordered" evidence="1">
    <location>
        <begin position="591"/>
        <end position="653"/>
    </location>
</feature>
<feature type="region of interest" description="Disordered" evidence="1">
    <location>
        <begin position="376"/>
        <end position="416"/>
    </location>
</feature>
<feature type="compositionally biased region" description="Basic and acidic residues" evidence="1">
    <location>
        <begin position="520"/>
        <end position="542"/>
    </location>
</feature>
<proteinExistence type="predicted"/>
<name>A0A9R1U978_9HYME</name>
<dbReference type="RefSeq" id="XP_011313019.1">
    <property type="nucleotide sequence ID" value="XM_011314717.1"/>
</dbReference>
<feature type="compositionally biased region" description="Acidic residues" evidence="1">
    <location>
        <begin position="595"/>
        <end position="614"/>
    </location>
</feature>
<feature type="region of interest" description="Disordered" evidence="1">
    <location>
        <begin position="507"/>
        <end position="542"/>
    </location>
</feature>
<reference evidence="3" key="1">
    <citation type="submission" date="2025-08" db="UniProtKB">
        <authorList>
            <consortium name="RefSeq"/>
        </authorList>
    </citation>
    <scope>IDENTIFICATION</scope>
    <source>
        <strain evidence="3">USDA-PBARC FA_bdor</strain>
        <tissue evidence="3">Whole organism</tissue>
    </source>
</reference>
<feature type="compositionally biased region" description="Basic and acidic residues" evidence="1">
    <location>
        <begin position="620"/>
        <end position="643"/>
    </location>
</feature>